<gene>
    <name evidence="1" type="ORF">LSH36_97g07028</name>
</gene>
<dbReference type="EMBL" id="JAODUP010000097">
    <property type="protein sequence ID" value="KAK2162526.1"/>
    <property type="molecule type" value="Genomic_DNA"/>
</dbReference>
<dbReference type="Proteomes" id="UP001208570">
    <property type="component" value="Unassembled WGS sequence"/>
</dbReference>
<comment type="caution">
    <text evidence="1">The sequence shown here is derived from an EMBL/GenBank/DDBJ whole genome shotgun (WGS) entry which is preliminary data.</text>
</comment>
<keyword evidence="2" id="KW-1185">Reference proteome</keyword>
<evidence type="ECO:0000313" key="2">
    <source>
        <dbReference type="Proteomes" id="UP001208570"/>
    </source>
</evidence>
<evidence type="ECO:0000313" key="1">
    <source>
        <dbReference type="EMBL" id="KAK2162526.1"/>
    </source>
</evidence>
<dbReference type="InterPro" id="IPR043313">
    <property type="entry name" value="LRMDA"/>
</dbReference>
<dbReference type="PANTHER" id="PTHR46282">
    <property type="entry name" value="LEUCINE-RICH MELANOCYTE DIFFERENTIATION-ASSOCIATED PROTEIN"/>
    <property type="match status" value="1"/>
</dbReference>
<organism evidence="1 2">
    <name type="scientific">Paralvinella palmiformis</name>
    <dbReference type="NCBI Taxonomy" id="53620"/>
    <lineage>
        <taxon>Eukaryota</taxon>
        <taxon>Metazoa</taxon>
        <taxon>Spiralia</taxon>
        <taxon>Lophotrochozoa</taxon>
        <taxon>Annelida</taxon>
        <taxon>Polychaeta</taxon>
        <taxon>Sedentaria</taxon>
        <taxon>Canalipalpata</taxon>
        <taxon>Terebellida</taxon>
        <taxon>Terebelliformia</taxon>
        <taxon>Alvinellidae</taxon>
        <taxon>Paralvinella</taxon>
    </lineage>
</organism>
<accession>A0AAD9K0C3</accession>
<dbReference type="PANTHER" id="PTHR46282:SF2">
    <property type="entry name" value="LEUCINE-RICH MELANOCYTE DIFFERENTIATION-ASSOCIATED PROTEIN"/>
    <property type="match status" value="1"/>
</dbReference>
<protein>
    <submittedName>
        <fullName evidence="1">Uncharacterized protein</fullName>
    </submittedName>
</protein>
<dbReference type="AlphaFoldDB" id="A0AAD9K0C3"/>
<name>A0AAD9K0C3_9ANNE</name>
<reference evidence="1" key="1">
    <citation type="journal article" date="2023" name="Mol. Biol. Evol.">
        <title>Third-Generation Sequencing Reveals the Adaptive Role of the Epigenome in Three Deep-Sea Polychaetes.</title>
        <authorList>
            <person name="Perez M."/>
            <person name="Aroh O."/>
            <person name="Sun Y."/>
            <person name="Lan Y."/>
            <person name="Juniper S.K."/>
            <person name="Young C.R."/>
            <person name="Angers B."/>
            <person name="Qian P.Y."/>
        </authorList>
    </citation>
    <scope>NUCLEOTIDE SEQUENCE</scope>
    <source>
        <strain evidence="1">P08H-3</strain>
    </source>
</reference>
<proteinExistence type="predicted"/>
<sequence length="122" mass="14526">MKPALISCRIWIKMKRIIRDIGLLSFRYYVLFHLPNLKFLDSTPVKREEKLEAKQRGQFLKVIKPAEDVIVDKSDELLVCRYTPLPKSIREQPDHKATFGRCKYVYYGRHSEGNRFIRNKDL</sequence>